<dbReference type="Proteomes" id="UP001151699">
    <property type="component" value="Chromosome A"/>
</dbReference>
<keyword evidence="2" id="KW-1185">Reference proteome</keyword>
<sequence>MCRLKGSDKDAILQLVDL</sequence>
<protein>
    <submittedName>
        <fullName evidence="1">Uncharacterized protein</fullName>
    </submittedName>
</protein>
<proteinExistence type="predicted"/>
<reference evidence="1" key="1">
    <citation type="submission" date="2022-07" db="EMBL/GenBank/DDBJ databases">
        <authorList>
            <person name="Trinca V."/>
            <person name="Uliana J.V.C."/>
            <person name="Torres T.T."/>
            <person name="Ward R.J."/>
            <person name="Monesi N."/>
        </authorList>
    </citation>
    <scope>NUCLEOTIDE SEQUENCE</scope>
    <source>
        <strain evidence="1">HSMRA1968</strain>
        <tissue evidence="1">Whole embryos</tissue>
    </source>
</reference>
<accession>A0A9Q0NDQ5</accession>
<comment type="caution">
    <text evidence="1">The sequence shown here is derived from an EMBL/GenBank/DDBJ whole genome shotgun (WGS) entry which is preliminary data.</text>
</comment>
<organism evidence="1 2">
    <name type="scientific">Pseudolycoriella hygida</name>
    <dbReference type="NCBI Taxonomy" id="35572"/>
    <lineage>
        <taxon>Eukaryota</taxon>
        <taxon>Metazoa</taxon>
        <taxon>Ecdysozoa</taxon>
        <taxon>Arthropoda</taxon>
        <taxon>Hexapoda</taxon>
        <taxon>Insecta</taxon>
        <taxon>Pterygota</taxon>
        <taxon>Neoptera</taxon>
        <taxon>Endopterygota</taxon>
        <taxon>Diptera</taxon>
        <taxon>Nematocera</taxon>
        <taxon>Sciaroidea</taxon>
        <taxon>Sciaridae</taxon>
        <taxon>Pseudolycoriella</taxon>
    </lineage>
</organism>
<evidence type="ECO:0000313" key="2">
    <source>
        <dbReference type="Proteomes" id="UP001151699"/>
    </source>
</evidence>
<name>A0A9Q0NDQ5_9DIPT</name>
<dbReference type="EMBL" id="WJQU01000001">
    <property type="protein sequence ID" value="KAJ6647796.1"/>
    <property type="molecule type" value="Genomic_DNA"/>
</dbReference>
<dbReference type="AlphaFoldDB" id="A0A9Q0NDQ5"/>
<evidence type="ECO:0000313" key="1">
    <source>
        <dbReference type="EMBL" id="KAJ6647796.1"/>
    </source>
</evidence>
<gene>
    <name evidence="1" type="ORF">Bhyg_03019</name>
</gene>